<feature type="transmembrane region" description="Helical" evidence="3">
    <location>
        <begin position="205"/>
        <end position="226"/>
    </location>
</feature>
<feature type="transmembrane region" description="Helical" evidence="3">
    <location>
        <begin position="26"/>
        <end position="52"/>
    </location>
</feature>
<dbReference type="PROSITE" id="PS51125">
    <property type="entry name" value="NHL"/>
    <property type="match status" value="1"/>
</dbReference>
<dbReference type="Proteomes" id="UP000663823">
    <property type="component" value="Unassembled WGS sequence"/>
</dbReference>
<dbReference type="CDD" id="cd05819">
    <property type="entry name" value="NHL"/>
    <property type="match status" value="1"/>
</dbReference>
<evidence type="ECO:0000313" key="5">
    <source>
        <dbReference type="Proteomes" id="UP000663823"/>
    </source>
</evidence>
<accession>A0A818UWI7</accession>
<proteinExistence type="predicted"/>
<comment type="caution">
    <text evidence="4">The sequence shown here is derived from an EMBL/GenBank/DDBJ whole genome shotgun (WGS) entry which is preliminary data.</text>
</comment>
<dbReference type="EMBL" id="CAJOAX010001303">
    <property type="protein sequence ID" value="CAF3704158.1"/>
    <property type="molecule type" value="Genomic_DNA"/>
</dbReference>
<dbReference type="InterPro" id="IPR011042">
    <property type="entry name" value="6-blade_b-propeller_TolB-like"/>
</dbReference>
<dbReference type="AlphaFoldDB" id="A0A818UWI7"/>
<dbReference type="InterPro" id="IPR050952">
    <property type="entry name" value="TRIM-NHL_E3_ligases"/>
</dbReference>
<keyword evidence="3" id="KW-0472">Membrane</keyword>
<keyword evidence="1" id="KW-0677">Repeat</keyword>
<reference evidence="4" key="1">
    <citation type="submission" date="2021-02" db="EMBL/GenBank/DDBJ databases">
        <authorList>
            <person name="Nowell W R."/>
        </authorList>
    </citation>
    <scope>NUCLEOTIDE SEQUENCE</scope>
</reference>
<evidence type="ECO:0000256" key="3">
    <source>
        <dbReference type="SAM" id="Phobius"/>
    </source>
</evidence>
<protein>
    <recommendedName>
        <fullName evidence="6">NHL repeat containing protein</fullName>
    </recommendedName>
</protein>
<keyword evidence="3" id="KW-0812">Transmembrane</keyword>
<dbReference type="InterPro" id="IPR001258">
    <property type="entry name" value="NHL_repeat"/>
</dbReference>
<organism evidence="4 5">
    <name type="scientific">Rotaria sordida</name>
    <dbReference type="NCBI Taxonomy" id="392033"/>
    <lineage>
        <taxon>Eukaryota</taxon>
        <taxon>Metazoa</taxon>
        <taxon>Spiralia</taxon>
        <taxon>Gnathifera</taxon>
        <taxon>Rotifera</taxon>
        <taxon>Eurotatoria</taxon>
        <taxon>Bdelloidea</taxon>
        <taxon>Philodinida</taxon>
        <taxon>Philodinidae</taxon>
        <taxon>Rotaria</taxon>
    </lineage>
</organism>
<sequence>MLVQPINNNGDGPDGGAAGASASIPWAIAVFAGIILSAFAIVVILSLIPVYLTKAGANLVTDQNTETGDITRTFVTNTILANNQSTTVVNFNQIARQIETAYGLPAGSVRIINIVIIGPIRYPGSSSRRRRGVLYRKKRQLPSCDQYGFARTAVQITMRIVYPRRCGFSPSCKQRFANVILARFNTFAPSFPVTFIFADGRSIQLVLFACTATGAFPLVVFAPAALRTTTRAPVCSLQWNPTGTTVAGDGTPGVGLQQLRGPEDVFVDPFNTLVIADTGNNRIQRWVIGAAQGVTVAGQTGGGAGAGANQLNQAGGVIVLPNGDMYVADADNNRVQFLPVGGGAVVTLPNPPAAGQPYLPSGFAYDPAVNRLFVTDFNNNRVIQYTLPNPVAGAVVAGPNIAPNPLVSPAGMYFDAASNSLVIANSGANNIIQWFLITNTFAVVAGSPAEVPAAAFPNTQLNFLTTPSGVTPGFNGNIIVADSVNDRIMLFPPGLPTDGTKNGRVIAGTGAPGATPNQFNNPTGISTDVQDINKSSLFPSIDSFQYYIPLTSTPKHLNKSHYSRPLSSTLSIPNNSFKKSSIYQFQQ</sequence>
<evidence type="ECO:0000256" key="1">
    <source>
        <dbReference type="ARBA" id="ARBA00022737"/>
    </source>
</evidence>
<keyword evidence="3" id="KW-1133">Transmembrane helix</keyword>
<dbReference type="PANTHER" id="PTHR24104">
    <property type="entry name" value="E3 UBIQUITIN-PROTEIN LIGASE NHLRC1-RELATED"/>
    <property type="match status" value="1"/>
</dbReference>
<dbReference type="SUPFAM" id="SSF63825">
    <property type="entry name" value="YWTD domain"/>
    <property type="match status" value="1"/>
</dbReference>
<name>A0A818UWI7_9BILA</name>
<evidence type="ECO:0008006" key="6">
    <source>
        <dbReference type="Google" id="ProtNLM"/>
    </source>
</evidence>
<dbReference type="GO" id="GO:0008270">
    <property type="term" value="F:zinc ion binding"/>
    <property type="evidence" value="ECO:0007669"/>
    <property type="project" value="UniProtKB-KW"/>
</dbReference>
<gene>
    <name evidence="4" type="ORF">OTI717_LOCUS12737</name>
</gene>
<feature type="repeat" description="NHL" evidence="2">
    <location>
        <begin position="298"/>
        <end position="341"/>
    </location>
</feature>
<dbReference type="PANTHER" id="PTHR24104:SF25">
    <property type="entry name" value="PROTEIN LIN-41"/>
    <property type="match status" value="1"/>
</dbReference>
<evidence type="ECO:0000313" key="4">
    <source>
        <dbReference type="EMBL" id="CAF3704158.1"/>
    </source>
</evidence>
<evidence type="ECO:0000256" key="2">
    <source>
        <dbReference type="PROSITE-ProRule" id="PRU00504"/>
    </source>
</evidence>
<dbReference type="Gene3D" id="2.120.10.30">
    <property type="entry name" value="TolB, C-terminal domain"/>
    <property type="match status" value="2"/>
</dbReference>